<dbReference type="PROSITE" id="PS50024">
    <property type="entry name" value="SEA"/>
    <property type="match status" value="6"/>
</dbReference>
<dbReference type="Gene3D" id="3.30.70.960">
    <property type="entry name" value="SEA domain"/>
    <property type="match status" value="6"/>
</dbReference>
<keyword evidence="1" id="KW-0472">Membrane</keyword>
<dbReference type="AlphaFoldDB" id="A0A091MVE6"/>
<dbReference type="SMART" id="SM00200">
    <property type="entry name" value="SEA"/>
    <property type="match status" value="5"/>
</dbReference>
<feature type="domain" description="SEA" evidence="2">
    <location>
        <begin position="416"/>
        <end position="537"/>
    </location>
</feature>
<feature type="transmembrane region" description="Helical" evidence="1">
    <location>
        <begin position="811"/>
        <end position="839"/>
    </location>
</feature>
<reference evidence="3 4" key="1">
    <citation type="submission" date="2014-04" db="EMBL/GenBank/DDBJ databases">
        <title>Genome evolution of avian class.</title>
        <authorList>
            <person name="Zhang G."/>
            <person name="Li C."/>
        </authorList>
    </citation>
    <scope>NUCLEOTIDE SEQUENCE [LARGE SCALE GENOMIC DNA]</scope>
    <source>
        <strain evidence="3">BGI_N322</strain>
    </source>
</reference>
<dbReference type="FunFam" id="3.30.70.960:FF:000003">
    <property type="entry name" value="MUC16 isoform 1"/>
    <property type="match status" value="1"/>
</dbReference>
<dbReference type="PANTHER" id="PTHR14672">
    <property type="entry name" value="MUCIN-16"/>
    <property type="match status" value="1"/>
</dbReference>
<dbReference type="EMBL" id="KK518212">
    <property type="protein sequence ID" value="KFP65480.1"/>
    <property type="molecule type" value="Genomic_DNA"/>
</dbReference>
<dbReference type="SUPFAM" id="SSF82671">
    <property type="entry name" value="SEA domain"/>
    <property type="match status" value="6"/>
</dbReference>
<dbReference type="InterPro" id="IPR028850">
    <property type="entry name" value="MUC16"/>
</dbReference>
<dbReference type="PANTHER" id="PTHR14672:SF1">
    <property type="entry name" value="MUCIN-16"/>
    <property type="match status" value="1"/>
</dbReference>
<keyword evidence="1" id="KW-0812">Transmembrane</keyword>
<organism evidence="3 4">
    <name type="scientific">Cariama cristata</name>
    <name type="common">Red-legged seriema</name>
    <dbReference type="NCBI Taxonomy" id="54380"/>
    <lineage>
        <taxon>Eukaryota</taxon>
        <taxon>Metazoa</taxon>
        <taxon>Chordata</taxon>
        <taxon>Craniata</taxon>
        <taxon>Vertebrata</taxon>
        <taxon>Euteleostomi</taxon>
        <taxon>Archelosauria</taxon>
        <taxon>Archosauria</taxon>
        <taxon>Dinosauria</taxon>
        <taxon>Saurischia</taxon>
        <taxon>Theropoda</taxon>
        <taxon>Coelurosauria</taxon>
        <taxon>Aves</taxon>
        <taxon>Neognathae</taxon>
        <taxon>Neoaves</taxon>
        <taxon>Telluraves</taxon>
        <taxon>Australaves</taxon>
        <taxon>Cariamiformes</taxon>
        <taxon>Cariamidae</taxon>
        <taxon>Cariama</taxon>
    </lineage>
</organism>
<dbReference type="InterPro" id="IPR000082">
    <property type="entry name" value="SEA_dom"/>
</dbReference>
<feature type="domain" description="SEA" evidence="2">
    <location>
        <begin position="548"/>
        <end position="668"/>
    </location>
</feature>
<proteinExistence type="predicted"/>
<feature type="non-terminal residue" evidence="3">
    <location>
        <position position="1"/>
    </location>
</feature>
<dbReference type="Pfam" id="PF01390">
    <property type="entry name" value="SEA"/>
    <property type="match status" value="6"/>
</dbReference>
<gene>
    <name evidence="3" type="ORF">N322_08007</name>
</gene>
<feature type="domain" description="SEA" evidence="2">
    <location>
        <begin position="675"/>
        <end position="796"/>
    </location>
</feature>
<feature type="domain" description="SEA" evidence="2">
    <location>
        <begin position="1"/>
        <end position="118"/>
    </location>
</feature>
<keyword evidence="1" id="KW-1133">Transmembrane helix</keyword>
<keyword evidence="4" id="KW-1185">Reference proteome</keyword>
<evidence type="ECO:0000259" key="2">
    <source>
        <dbReference type="PROSITE" id="PS50024"/>
    </source>
</evidence>
<name>A0A091MVE6_CARIC</name>
<feature type="domain" description="SEA" evidence="2">
    <location>
        <begin position="279"/>
        <end position="400"/>
    </location>
</feature>
<accession>A0A091MVE6</accession>
<dbReference type="InterPro" id="IPR036364">
    <property type="entry name" value="SEA_dom_sf"/>
</dbReference>
<dbReference type="Proteomes" id="UP000054116">
    <property type="component" value="Unassembled WGS sequence"/>
</dbReference>
<evidence type="ECO:0000313" key="3">
    <source>
        <dbReference type="EMBL" id="KFP65480.1"/>
    </source>
</evidence>
<evidence type="ECO:0000256" key="1">
    <source>
        <dbReference type="SAM" id="Phobius"/>
    </source>
</evidence>
<feature type="non-terminal residue" evidence="3">
    <location>
        <position position="863"/>
    </location>
</feature>
<evidence type="ECO:0000313" key="4">
    <source>
        <dbReference type="Proteomes" id="UP000054116"/>
    </source>
</evidence>
<sequence>FTVNFTITNLQYSSSLRNPYSSKFTATRRVLTALLDQLFKKTSIHSVYTGCKMMAFRPAETIEDTGVDAVCTYKTDSAASQFDQVIVYREVSNKTNGITNLGIYSLDQESLYINGKVYMSFTFCNKFCAFVVAASPAPPLAKEGHFTVNFTVTNLLYTSALGNPNSKKFIATRKTLTYLVDPLLQKSSIGPAYIGCKVMAFRSKKDRDDTGVDAICSYRDEPSDPKFNRVIVYHELSNMTNGVTKLGHYSLNSQSLYVNGNETTSRHYSLSTTQSPGPIIEQFTLNFTITNLRFTTDLGTPNSAKFSSTEKIMQHYIDSLLQKSSIGPYFIGCKVTGFRSVRNRDNTGVDTICSYGNSSEVPKFDQAKVYQELRNMTNGITKLGIYNLDNKSLYINGYNEPLERSSLGITAAPSPTSRHFTLNFTLTNLQYTADLDAPSSHKFISTVKVINYYIDALFKSSSISSAYTGCKAMRFRSGRERDDTHVDAVCSYKSNVSLARFDREKVYHELSTMTNGVTKLGHYSLEKNSLYVNDTPITRKPVLTEAPAKLGYRLSFRIVNENLTNPDSQSSEYKAAVESINNKMNQLYRQSNLRDHFLNCSITRLRTGSIVVDCKCFFQPEPSINRAVVERAFQDGTSNTTGLWLGSSYQLQGFSVDSLELAIEAETYKTPLKSGKENLRLSFRISNLPYSPELQDSRSQMYQVNKKKIEKELDVFRTSSLKDYFAGCSVESFGPVHGKAYTNVASVCKFILDTFSGTSQKQEVYEELKRLTHRFTQLGPSYELEEQSLVVEGYSPLKTDEQESERSKLQFWAIILICIFTLLGFILLLLLCFLIVFCLRRKSHLYQVQQGMYGVYFPHLNTR</sequence>
<feature type="domain" description="SEA" evidence="2">
    <location>
        <begin position="142"/>
        <end position="263"/>
    </location>
</feature>
<protein>
    <submittedName>
        <fullName evidence="3">Mucin-16</fullName>
    </submittedName>
</protein>